<dbReference type="RefSeq" id="WP_159679950.1">
    <property type="nucleotide sequence ID" value="NZ_CP043727.1"/>
</dbReference>
<name>A0A857F448_9GAMM</name>
<evidence type="ECO:0000256" key="1">
    <source>
        <dbReference type="SAM" id="Phobius"/>
    </source>
</evidence>
<reference evidence="3" key="1">
    <citation type="submission" date="2019-09" db="EMBL/GenBank/DDBJ databases">
        <title>Yersinia canariae sp. nov., isolated from a human yersiniosis case.</title>
        <authorList>
            <person name="Nguyen S.V."/>
            <person name="Greig D."/>
            <person name="Hurley D."/>
            <person name="Cao Y."/>
            <person name="McCabe E."/>
            <person name="Mitchell M."/>
            <person name="Jenkins C."/>
            <person name="Fanning S."/>
        </authorList>
    </citation>
    <scope>NUCLEOTIDE SEQUENCE [LARGE SCALE GENOMIC DNA]</scope>
    <source>
        <strain evidence="3">NCTC 14382</strain>
    </source>
</reference>
<protein>
    <submittedName>
        <fullName evidence="2">Pseudopilin</fullName>
    </submittedName>
</protein>
<sequence length="193" mass="22099">MSKKINQKNIVIDIQGVIIVEFVFVFFITAFFIKILLSVTEYYSTIGKLDRISYSLVGIVRERTRLYNDNNELTQIQVNQIKQLADSMLVNSRSTETDLAIKIETIHFDHTESSAIEDRHIDNTKSFSFNTGVYEPKKPLSELTQLSSFSHAGRWIPLYQVTLCLPATPWYSALFNREGNITPIKSSSIAIER</sequence>
<gene>
    <name evidence="2" type="ORF">F0T03_18635</name>
</gene>
<evidence type="ECO:0000313" key="3">
    <source>
        <dbReference type="Proteomes" id="UP000464402"/>
    </source>
</evidence>
<keyword evidence="1" id="KW-0472">Membrane</keyword>
<feature type="transmembrane region" description="Helical" evidence="1">
    <location>
        <begin position="12"/>
        <end position="37"/>
    </location>
</feature>
<dbReference type="Proteomes" id="UP000464402">
    <property type="component" value="Chromosome"/>
</dbReference>
<keyword evidence="1" id="KW-0812">Transmembrane</keyword>
<accession>A0A857F448</accession>
<dbReference type="EMBL" id="CP043727">
    <property type="protein sequence ID" value="QHB33974.1"/>
    <property type="molecule type" value="Genomic_DNA"/>
</dbReference>
<dbReference type="Pfam" id="PF16964">
    <property type="entry name" value="TadF"/>
    <property type="match status" value="1"/>
</dbReference>
<dbReference type="AlphaFoldDB" id="A0A857F448"/>
<evidence type="ECO:0000313" key="2">
    <source>
        <dbReference type="EMBL" id="QHB33974.1"/>
    </source>
</evidence>
<dbReference type="KEGG" id="yca:F0T03_18635"/>
<proteinExistence type="predicted"/>
<keyword evidence="1" id="KW-1133">Transmembrane helix</keyword>
<dbReference type="InterPro" id="IPR031582">
    <property type="entry name" value="TadF"/>
</dbReference>
<keyword evidence="3" id="KW-1185">Reference proteome</keyword>
<organism evidence="2 3">
    <name type="scientific">Yersinia canariae</name>
    <dbReference type="NCBI Taxonomy" id="2607663"/>
    <lineage>
        <taxon>Bacteria</taxon>
        <taxon>Pseudomonadati</taxon>
        <taxon>Pseudomonadota</taxon>
        <taxon>Gammaproteobacteria</taxon>
        <taxon>Enterobacterales</taxon>
        <taxon>Yersiniaceae</taxon>
        <taxon>Yersinia</taxon>
    </lineage>
</organism>